<feature type="domain" description="Ras-GEF" evidence="8">
    <location>
        <begin position="1071"/>
        <end position="1315"/>
    </location>
</feature>
<feature type="domain" description="WW" evidence="9">
    <location>
        <begin position="244"/>
        <end position="278"/>
    </location>
</feature>
<evidence type="ECO:0000256" key="6">
    <source>
        <dbReference type="SAM" id="MobiDB-lite"/>
    </source>
</evidence>
<dbReference type="CDD" id="cd00201">
    <property type="entry name" value="WW"/>
    <property type="match status" value="1"/>
</dbReference>
<organism evidence="11 12">
    <name type="scientific">Mycena pura</name>
    <dbReference type="NCBI Taxonomy" id="153505"/>
    <lineage>
        <taxon>Eukaryota</taxon>
        <taxon>Fungi</taxon>
        <taxon>Dikarya</taxon>
        <taxon>Basidiomycota</taxon>
        <taxon>Agaricomycotina</taxon>
        <taxon>Agaricomycetes</taxon>
        <taxon>Agaricomycetidae</taxon>
        <taxon>Agaricales</taxon>
        <taxon>Marasmiineae</taxon>
        <taxon>Mycenaceae</taxon>
        <taxon>Mycena</taxon>
    </lineage>
</organism>
<dbReference type="SMART" id="SM00456">
    <property type="entry name" value="WW"/>
    <property type="match status" value="2"/>
</dbReference>
<keyword evidence="2 3" id="KW-0344">Guanine-nucleotide releasing factor</keyword>
<dbReference type="Gene3D" id="1.20.870.10">
    <property type="entry name" value="Son of sevenless (SoS) protein Chain: S domain 1"/>
    <property type="match status" value="1"/>
</dbReference>
<dbReference type="Pfam" id="PF00618">
    <property type="entry name" value="RasGEF_N"/>
    <property type="match status" value="1"/>
</dbReference>
<keyword evidence="12" id="KW-1185">Reference proteome</keyword>
<evidence type="ECO:0000259" key="9">
    <source>
        <dbReference type="PROSITE" id="PS50020"/>
    </source>
</evidence>
<dbReference type="Gene3D" id="2.20.70.10">
    <property type="match status" value="1"/>
</dbReference>
<dbReference type="Pfam" id="PF00018">
    <property type="entry name" value="SH3_1"/>
    <property type="match status" value="1"/>
</dbReference>
<feature type="region of interest" description="Disordered" evidence="6">
    <location>
        <begin position="186"/>
        <end position="236"/>
    </location>
</feature>
<dbReference type="GO" id="GO:0007265">
    <property type="term" value="P:Ras protein signal transduction"/>
    <property type="evidence" value="ECO:0007669"/>
    <property type="project" value="TreeGrafter"/>
</dbReference>
<dbReference type="InterPro" id="IPR036028">
    <property type="entry name" value="SH3-like_dom_sf"/>
</dbReference>
<dbReference type="PROSITE" id="PS50002">
    <property type="entry name" value="SH3"/>
    <property type="match status" value="1"/>
</dbReference>
<evidence type="ECO:0000259" key="8">
    <source>
        <dbReference type="PROSITE" id="PS50009"/>
    </source>
</evidence>
<evidence type="ECO:0000256" key="1">
    <source>
        <dbReference type="ARBA" id="ARBA00022443"/>
    </source>
</evidence>
<dbReference type="PRINTS" id="PR00452">
    <property type="entry name" value="SH3DOMAIN"/>
</dbReference>
<dbReference type="CDD" id="cd06224">
    <property type="entry name" value="REM"/>
    <property type="match status" value="1"/>
</dbReference>
<dbReference type="SUPFAM" id="SSF50044">
    <property type="entry name" value="SH3-domain"/>
    <property type="match status" value="1"/>
</dbReference>
<feature type="coiled-coil region" evidence="5">
    <location>
        <begin position="694"/>
        <end position="721"/>
    </location>
</feature>
<dbReference type="SMART" id="SM00326">
    <property type="entry name" value="SH3"/>
    <property type="match status" value="1"/>
</dbReference>
<feature type="domain" description="SH3" evidence="7">
    <location>
        <begin position="30"/>
        <end position="89"/>
    </location>
</feature>
<accession>A0AAD6V530</accession>
<dbReference type="PROSITE" id="PS50020">
    <property type="entry name" value="WW_DOMAIN_2"/>
    <property type="match status" value="1"/>
</dbReference>
<evidence type="ECO:0000313" key="11">
    <source>
        <dbReference type="EMBL" id="KAJ7202782.1"/>
    </source>
</evidence>
<dbReference type="InterPro" id="IPR001202">
    <property type="entry name" value="WW_dom"/>
</dbReference>
<dbReference type="EMBL" id="JARJCW010000053">
    <property type="protein sequence ID" value="KAJ7202782.1"/>
    <property type="molecule type" value="Genomic_DNA"/>
</dbReference>
<proteinExistence type="predicted"/>
<sequence>MAAVATYNGYNNSFVSSTTSTVLEEPEEQFTTLFCRALYDYTAQDGSALSFRQNDIIEVLTQQPSGWWDGLLGDERGWFPSNYVTVISDEEAELAFSSSEFSVPDRQPADINVDNNSVLDMSHAMMRGTQAENEEWLDAELGGMQGSLDDLANATLRGSLESNDFWIPEVTSDGQIYYVNTKTGQRARDLPSDTDGETSDSELAGLTSQSSSRSGTSAGLGLSNGPQGSGDIGSTAGFGLLRRTSTPESWVKRLADDGMSYYYYNKSDGSVQWTRPEPTVPNHTRDRSLPSAVRPLPSTSNSNISAVRPLPPTSRTPPKASRLSVYSDSSDIEPFDDRPQQNGHRPPVDVKMELTSAERLAQSLQQALTPAPPELVTDLSAIARNAIQAVAENIDATGVGRRPPGEDFRMDELVSGVVFAVRNLLYVAAASTSQIPPNVLPRSMRHTMPIPAASPLKPAQRKVTATLSRLVLSARALQYDAGSTVSDTLDRIQVDAEELDRAVLSFVLEVQRVQHSSPNAPNVRSLKRLHGVFVTANMGLGLVGAGAAASWKGFGWVSLPDEDAPREVLSTNTVGELRTHTQQLDRCFATLDRVAKAPDDNFVELIRDCARTLIAQMSSFLKFASNVHIARHVDIDDIRPDTGNRPNEVYTQTVQTARTHIRSLEHAMQSLYDESMSLLLTAQSLRQLEPGQSLQAQELSLDSLQMLCASLKANLEVANQMFEALLSIGHEQADLAQGDYNGSIVWRMSRLSVIDTQLGGALRPMSTYDEGGGVSGDLVDLDFALFGRQKGHIPADSVDSTRYRSQAQANGNSEPFNDEPDFPLDDPMVSPDSPSLNGGDYEPSPPLDEGFDTKFKSPPRPSGNKLAKIFGPDYAATVPPPLEPEQPPKPWYLLPTYSPAEISIDDGSVRAGTVSALVERLTAHEQADPTFIKAFLMTFKSFTSVDDLFDHLVQRFWIQPPLKLTPAEREEWGRLKQHIIQARVLNTLKSMIVDDDVLEKDDLFILDRIKEFITTEEVARFPAAKQLLILIERAQKGGDSMIKMVTSSQRTPPPPPLVPKANKKLKLLDIEPLELARQLTIMESQLYQRIRPMECLQRAREQRTENIDNITVVIQTSNKIALWVAEVILTKEDSRRRATVVKHLISVADRCRTLNNFSTMAAITAGLNTPPIRRLKRTWEQVNQRYMAQFGACEMTIDSNKNFTKYRSMMTSVIPPCVPFIGVFLSTLQFIHDGNPDNLPGPPGKDGAPGTTLVNFRKRQKASEVINDIKRWQVPFNFHVIPSVQAYIEESLNAVNDSREESERFWNMSLELEPREREDEKMARLLQESGFL</sequence>
<evidence type="ECO:0000259" key="7">
    <source>
        <dbReference type="PROSITE" id="PS50002"/>
    </source>
</evidence>
<comment type="caution">
    <text evidence="11">The sequence shown here is derived from an EMBL/GenBank/DDBJ whole genome shotgun (WGS) entry which is preliminary data.</text>
</comment>
<feature type="domain" description="N-terminal Ras-GEF" evidence="10">
    <location>
        <begin position="905"/>
        <end position="1036"/>
    </location>
</feature>
<dbReference type="Gene3D" id="1.10.840.10">
    <property type="entry name" value="Ras guanine-nucleotide exchange factors catalytic domain"/>
    <property type="match status" value="1"/>
</dbReference>
<reference evidence="11" key="1">
    <citation type="submission" date="2023-03" db="EMBL/GenBank/DDBJ databases">
        <title>Massive genome expansion in bonnet fungi (Mycena s.s.) driven by repeated elements and novel gene families across ecological guilds.</title>
        <authorList>
            <consortium name="Lawrence Berkeley National Laboratory"/>
            <person name="Harder C.B."/>
            <person name="Miyauchi S."/>
            <person name="Viragh M."/>
            <person name="Kuo A."/>
            <person name="Thoen E."/>
            <person name="Andreopoulos B."/>
            <person name="Lu D."/>
            <person name="Skrede I."/>
            <person name="Drula E."/>
            <person name="Henrissat B."/>
            <person name="Morin E."/>
            <person name="Kohler A."/>
            <person name="Barry K."/>
            <person name="LaButti K."/>
            <person name="Morin E."/>
            <person name="Salamov A."/>
            <person name="Lipzen A."/>
            <person name="Mereny Z."/>
            <person name="Hegedus B."/>
            <person name="Baldrian P."/>
            <person name="Stursova M."/>
            <person name="Weitz H."/>
            <person name="Taylor A."/>
            <person name="Grigoriev I.V."/>
            <person name="Nagy L.G."/>
            <person name="Martin F."/>
            <person name="Kauserud H."/>
        </authorList>
    </citation>
    <scope>NUCLEOTIDE SEQUENCE</scope>
    <source>
        <strain evidence="11">9144</strain>
    </source>
</reference>
<dbReference type="PROSITE" id="PS50212">
    <property type="entry name" value="RASGEF_NTER"/>
    <property type="match status" value="1"/>
</dbReference>
<dbReference type="GO" id="GO:0005085">
    <property type="term" value="F:guanyl-nucleotide exchange factor activity"/>
    <property type="evidence" value="ECO:0007669"/>
    <property type="project" value="UniProtKB-KW"/>
</dbReference>
<dbReference type="PANTHER" id="PTHR23113:SF368">
    <property type="entry name" value="CELL DIVISION CONTROL PROTEIN 25"/>
    <property type="match status" value="1"/>
</dbReference>
<dbReference type="InterPro" id="IPR001452">
    <property type="entry name" value="SH3_domain"/>
</dbReference>
<gene>
    <name evidence="11" type="ORF">GGX14DRAFT_462230</name>
</gene>
<name>A0AAD6V530_9AGAR</name>
<feature type="region of interest" description="Disordered" evidence="6">
    <location>
        <begin position="795"/>
        <end position="862"/>
    </location>
</feature>
<evidence type="ECO:0000313" key="12">
    <source>
        <dbReference type="Proteomes" id="UP001219525"/>
    </source>
</evidence>
<dbReference type="SMART" id="SM00147">
    <property type="entry name" value="RasGEF"/>
    <property type="match status" value="1"/>
</dbReference>
<keyword evidence="1 4" id="KW-0728">SH3 domain</keyword>
<dbReference type="InterPro" id="IPR008937">
    <property type="entry name" value="Ras-like_GEF"/>
</dbReference>
<evidence type="ECO:0000259" key="10">
    <source>
        <dbReference type="PROSITE" id="PS50212"/>
    </source>
</evidence>
<feature type="region of interest" description="Disordered" evidence="6">
    <location>
        <begin position="270"/>
        <end position="347"/>
    </location>
</feature>
<dbReference type="FunFam" id="2.30.30.40:FF:000072">
    <property type="entry name" value="Unconventional Myosin IB"/>
    <property type="match status" value="1"/>
</dbReference>
<dbReference type="CDD" id="cd00155">
    <property type="entry name" value="RasGEF"/>
    <property type="match status" value="1"/>
</dbReference>
<dbReference type="PROSITE" id="PS50009">
    <property type="entry name" value="RASGEF_CAT"/>
    <property type="match status" value="1"/>
</dbReference>
<dbReference type="SUPFAM" id="SSF48366">
    <property type="entry name" value="Ras GEF"/>
    <property type="match status" value="1"/>
</dbReference>
<feature type="compositionally biased region" description="Polar residues" evidence="6">
    <location>
        <begin position="798"/>
        <end position="815"/>
    </location>
</feature>
<keyword evidence="5" id="KW-0175">Coiled coil</keyword>
<evidence type="ECO:0000256" key="3">
    <source>
        <dbReference type="PROSITE-ProRule" id="PRU00168"/>
    </source>
</evidence>
<dbReference type="InterPro" id="IPR023578">
    <property type="entry name" value="Ras_GEF_dom_sf"/>
</dbReference>
<protein>
    <submittedName>
        <fullName evidence="11">Ras guanine nucleotide exchange factor domain-containing protein</fullName>
    </submittedName>
</protein>
<dbReference type="InterPro" id="IPR001895">
    <property type="entry name" value="RASGEF_cat_dom"/>
</dbReference>
<evidence type="ECO:0000256" key="5">
    <source>
        <dbReference type="SAM" id="Coils"/>
    </source>
</evidence>
<dbReference type="Proteomes" id="UP001219525">
    <property type="component" value="Unassembled WGS sequence"/>
</dbReference>
<dbReference type="Gene3D" id="2.30.30.40">
    <property type="entry name" value="SH3 Domains"/>
    <property type="match status" value="1"/>
</dbReference>
<dbReference type="Pfam" id="PF00617">
    <property type="entry name" value="RasGEF"/>
    <property type="match status" value="1"/>
</dbReference>
<dbReference type="GO" id="GO:0005886">
    <property type="term" value="C:plasma membrane"/>
    <property type="evidence" value="ECO:0007669"/>
    <property type="project" value="TreeGrafter"/>
</dbReference>
<dbReference type="PANTHER" id="PTHR23113">
    <property type="entry name" value="GUANINE NUCLEOTIDE EXCHANGE FACTOR"/>
    <property type="match status" value="1"/>
</dbReference>
<evidence type="ECO:0000256" key="4">
    <source>
        <dbReference type="PROSITE-ProRule" id="PRU00192"/>
    </source>
</evidence>
<dbReference type="CDD" id="cd11883">
    <property type="entry name" value="SH3_Sdc25"/>
    <property type="match status" value="1"/>
</dbReference>
<dbReference type="SMART" id="SM00229">
    <property type="entry name" value="RasGEFN"/>
    <property type="match status" value="1"/>
</dbReference>
<feature type="compositionally biased region" description="Low complexity" evidence="6">
    <location>
        <begin position="203"/>
        <end position="223"/>
    </location>
</feature>
<dbReference type="InterPro" id="IPR036964">
    <property type="entry name" value="RASGEF_cat_dom_sf"/>
</dbReference>
<dbReference type="InterPro" id="IPR000651">
    <property type="entry name" value="Ras-like_Gua-exchang_fac_N"/>
</dbReference>
<evidence type="ECO:0000256" key="2">
    <source>
        <dbReference type="ARBA" id="ARBA00022658"/>
    </source>
</evidence>